<evidence type="ECO:0000256" key="10">
    <source>
        <dbReference type="ARBA" id="ARBA00023310"/>
    </source>
</evidence>
<dbReference type="InterPro" id="IPR023011">
    <property type="entry name" value="ATP_synth_F0_asu_AS"/>
</dbReference>
<dbReference type="HAMAP" id="MF_01393">
    <property type="entry name" value="ATP_synth_a_bact"/>
    <property type="match status" value="1"/>
</dbReference>
<keyword evidence="5 11" id="KW-0812">Transmembrane</keyword>
<dbReference type="NCBIfam" id="NF004484">
    <property type="entry name" value="PRK05815.3-2"/>
    <property type="match status" value="1"/>
</dbReference>
<dbReference type="CDD" id="cd00310">
    <property type="entry name" value="ATP-synt_Fo_a_6"/>
    <property type="match status" value="1"/>
</dbReference>
<feature type="transmembrane region" description="Helical" evidence="11">
    <location>
        <begin position="105"/>
        <end position="124"/>
    </location>
</feature>
<evidence type="ECO:0000256" key="5">
    <source>
        <dbReference type="ARBA" id="ARBA00022692"/>
    </source>
</evidence>
<protein>
    <recommendedName>
        <fullName evidence="11">ATP synthase subunit a</fullName>
    </recommendedName>
    <alternativeName>
        <fullName evidence="11">ATP synthase F0 sector subunit a</fullName>
    </alternativeName>
    <alternativeName>
        <fullName evidence="11">F-ATPase subunit 6</fullName>
    </alternativeName>
</protein>
<comment type="caution">
    <text evidence="12">The sequence shown here is derived from an EMBL/GenBank/DDBJ whole genome shotgun (WGS) entry which is preliminary data.</text>
</comment>
<evidence type="ECO:0000256" key="1">
    <source>
        <dbReference type="ARBA" id="ARBA00004141"/>
    </source>
</evidence>
<comment type="similarity">
    <text evidence="2 11">Belongs to the ATPase A chain family.</text>
</comment>
<keyword evidence="8 11" id="KW-0406">Ion transport</keyword>
<evidence type="ECO:0000256" key="9">
    <source>
        <dbReference type="ARBA" id="ARBA00023136"/>
    </source>
</evidence>
<dbReference type="PANTHER" id="PTHR42823">
    <property type="entry name" value="ATP SYNTHASE SUBUNIT A, CHLOROPLASTIC"/>
    <property type="match status" value="1"/>
</dbReference>
<evidence type="ECO:0000256" key="8">
    <source>
        <dbReference type="ARBA" id="ARBA00023065"/>
    </source>
</evidence>
<dbReference type="SUPFAM" id="SSF81336">
    <property type="entry name" value="F1F0 ATP synthase subunit A"/>
    <property type="match status" value="1"/>
</dbReference>
<keyword evidence="10 11" id="KW-0066">ATP synthesis</keyword>
<dbReference type="OrthoDB" id="9789241at2"/>
<proteinExistence type="inferred from homology"/>
<evidence type="ECO:0000313" key="12">
    <source>
        <dbReference type="EMBL" id="KGM96257.1"/>
    </source>
</evidence>
<keyword evidence="3 11" id="KW-0813">Transport</keyword>
<dbReference type="InterPro" id="IPR035908">
    <property type="entry name" value="F0_ATP_A_sf"/>
</dbReference>
<dbReference type="GO" id="GO:0046933">
    <property type="term" value="F:proton-transporting ATP synthase activity, rotational mechanism"/>
    <property type="evidence" value="ECO:0007669"/>
    <property type="project" value="UniProtKB-UniRule"/>
</dbReference>
<evidence type="ECO:0000256" key="7">
    <source>
        <dbReference type="ARBA" id="ARBA00022989"/>
    </source>
</evidence>
<dbReference type="PRINTS" id="PR00123">
    <property type="entry name" value="ATPASEA"/>
</dbReference>
<dbReference type="GO" id="GO:0005886">
    <property type="term" value="C:plasma membrane"/>
    <property type="evidence" value="ECO:0007669"/>
    <property type="project" value="UniProtKB-SubCell"/>
</dbReference>
<dbReference type="AlphaFoldDB" id="A0A0A0I608"/>
<organism evidence="12 13">
    <name type="scientific">Clostridium novyi A str. 4552</name>
    <dbReference type="NCBI Taxonomy" id="1444289"/>
    <lineage>
        <taxon>Bacteria</taxon>
        <taxon>Bacillati</taxon>
        <taxon>Bacillota</taxon>
        <taxon>Clostridia</taxon>
        <taxon>Eubacteriales</taxon>
        <taxon>Clostridiaceae</taxon>
        <taxon>Clostridium</taxon>
    </lineage>
</organism>
<name>A0A0A0I608_CLONO</name>
<dbReference type="GO" id="GO:0042777">
    <property type="term" value="P:proton motive force-driven plasma membrane ATP synthesis"/>
    <property type="evidence" value="ECO:0007669"/>
    <property type="project" value="TreeGrafter"/>
</dbReference>
<dbReference type="GO" id="GO:0045259">
    <property type="term" value="C:proton-transporting ATP synthase complex"/>
    <property type="evidence" value="ECO:0007669"/>
    <property type="project" value="UniProtKB-KW"/>
</dbReference>
<keyword evidence="6 11" id="KW-0375">Hydrogen ion transport</keyword>
<dbReference type="Pfam" id="PF00119">
    <property type="entry name" value="ATP-synt_A"/>
    <property type="match status" value="1"/>
</dbReference>
<evidence type="ECO:0000256" key="11">
    <source>
        <dbReference type="HAMAP-Rule" id="MF_01393"/>
    </source>
</evidence>
<gene>
    <name evidence="11" type="primary">atpB</name>
    <name evidence="12" type="ORF">Z968_07035</name>
</gene>
<evidence type="ECO:0000256" key="4">
    <source>
        <dbReference type="ARBA" id="ARBA00022547"/>
    </source>
</evidence>
<comment type="subcellular location">
    <subcellularLocation>
        <location evidence="11">Cell membrane</location>
        <topology evidence="11">Multi-pass membrane protein</topology>
    </subcellularLocation>
    <subcellularLocation>
        <location evidence="1">Membrane</location>
        <topology evidence="1">Multi-pass membrane protein</topology>
    </subcellularLocation>
</comment>
<feature type="transmembrane region" description="Helical" evidence="11">
    <location>
        <begin position="160"/>
        <end position="177"/>
    </location>
</feature>
<keyword evidence="4 11" id="KW-0138">CF(0)</keyword>
<evidence type="ECO:0000256" key="2">
    <source>
        <dbReference type="ARBA" id="ARBA00006810"/>
    </source>
</evidence>
<keyword evidence="9 11" id="KW-0472">Membrane</keyword>
<feature type="transmembrane region" description="Helical" evidence="11">
    <location>
        <begin position="73"/>
        <end position="93"/>
    </location>
</feature>
<dbReference type="Gene3D" id="1.20.120.220">
    <property type="entry name" value="ATP synthase, F0 complex, subunit A"/>
    <property type="match status" value="1"/>
</dbReference>
<dbReference type="InterPro" id="IPR000568">
    <property type="entry name" value="ATP_synth_F0_asu"/>
</dbReference>
<feature type="transmembrane region" description="Helical" evidence="11">
    <location>
        <begin position="16"/>
        <end position="40"/>
    </location>
</feature>
<dbReference type="EMBL" id="JENJ01000025">
    <property type="protein sequence ID" value="KGM96257.1"/>
    <property type="molecule type" value="Genomic_DNA"/>
</dbReference>
<dbReference type="Proteomes" id="UP000030012">
    <property type="component" value="Unassembled WGS sequence"/>
</dbReference>
<keyword evidence="7 11" id="KW-1133">Transmembrane helix</keyword>
<reference evidence="12 13" key="1">
    <citation type="submission" date="2014-01" db="EMBL/GenBank/DDBJ databases">
        <title>Plasmidome dynamics in the species complex Clostridium novyi sensu lato converts strains of independent lineages into distinctly different pathogens.</title>
        <authorList>
            <person name="Skarin H."/>
            <person name="Segerman B."/>
        </authorList>
    </citation>
    <scope>NUCLEOTIDE SEQUENCE [LARGE SCALE GENOMIC DNA]</scope>
    <source>
        <strain evidence="12 13">4552</strain>
    </source>
</reference>
<keyword evidence="11" id="KW-1003">Cell membrane</keyword>
<evidence type="ECO:0000313" key="13">
    <source>
        <dbReference type="Proteomes" id="UP000030012"/>
    </source>
</evidence>
<dbReference type="RefSeq" id="WP_039255119.1">
    <property type="nucleotide sequence ID" value="NZ_JENJ01000025.1"/>
</dbReference>
<dbReference type="PROSITE" id="PS00449">
    <property type="entry name" value="ATPASE_A"/>
    <property type="match status" value="1"/>
</dbReference>
<comment type="function">
    <text evidence="11">Key component of the proton channel; it plays a direct role in the translocation of protons across the membrane.</text>
</comment>
<dbReference type="InterPro" id="IPR045082">
    <property type="entry name" value="ATP_syn_F0_a_bact/chloroplast"/>
</dbReference>
<sequence length="228" mass="25324">MEEGKVFYLNLSNYKIAISNVVVIQWAIILITLLICVMVTRKLKKVPDKKQTVVEMFVSGIKDIIKNIMGEEAVVFAPYIGTLVIFLLIMNLAGLVGIEPPTKDFSVTCGVAAISFVVIQAYAIKKQGLGGYLKGYTNPIWVLFPINIMERVMLPVSLSLRLFGNMTAAVVIMDLVYKGLSSLPLPFGIAQFAIPIPLHFYFDVFDGGLQMIIFTMLTMINIKIISEH</sequence>
<evidence type="ECO:0000256" key="6">
    <source>
        <dbReference type="ARBA" id="ARBA00022781"/>
    </source>
</evidence>
<evidence type="ECO:0000256" key="3">
    <source>
        <dbReference type="ARBA" id="ARBA00022448"/>
    </source>
</evidence>
<dbReference type="PANTHER" id="PTHR42823:SF3">
    <property type="entry name" value="ATP SYNTHASE SUBUNIT A, CHLOROPLASTIC"/>
    <property type="match status" value="1"/>
</dbReference>
<accession>A0A0A0I608</accession>